<dbReference type="PANTHER" id="PTHR23135:SF4">
    <property type="entry name" value="UDP-N-ACETYLMURAMOYL-L-ALANYL-D-GLUTAMATE--2,6-DIAMINOPIMELATE LIGASE MURE HOMOLOG, CHLOROPLASTIC"/>
    <property type="match status" value="1"/>
</dbReference>
<accession>A0A109UKX6</accession>
<dbReference type="InterPro" id="IPR035911">
    <property type="entry name" value="MurE/MurF_N"/>
</dbReference>
<keyword evidence="7 12" id="KW-0436">Ligase</keyword>
<feature type="domain" description="Mur ligase central" evidence="11">
    <location>
        <begin position="138"/>
        <end position="338"/>
    </location>
</feature>
<evidence type="ECO:0000256" key="6">
    <source>
        <dbReference type="ARBA" id="ARBA00023316"/>
    </source>
</evidence>
<dbReference type="SUPFAM" id="SSF53244">
    <property type="entry name" value="MurD-like peptide ligases, peptide-binding domain"/>
    <property type="match status" value="1"/>
</dbReference>
<keyword evidence="3 7" id="KW-0133">Cell shape</keyword>
<name>A0A109UKX6_9GAMM</name>
<dbReference type="InterPro" id="IPR005761">
    <property type="entry name" value="UDP-N-AcMur-Glu-dNH2Pim_ligase"/>
</dbReference>
<dbReference type="Gene3D" id="3.90.190.20">
    <property type="entry name" value="Mur ligase, C-terminal domain"/>
    <property type="match status" value="1"/>
</dbReference>
<evidence type="ECO:0000256" key="4">
    <source>
        <dbReference type="ARBA" id="ARBA00022984"/>
    </source>
</evidence>
<feature type="binding site" evidence="7">
    <location>
        <position position="217"/>
    </location>
    <ligand>
        <name>UDP-N-acetyl-alpha-D-muramoyl-L-alanyl-D-glutamate</name>
        <dbReference type="ChEBI" id="CHEBI:83900"/>
    </ligand>
</feature>
<organism evidence="12 13">
    <name type="scientific">Halomonas chromatireducens</name>
    <dbReference type="NCBI Taxonomy" id="507626"/>
    <lineage>
        <taxon>Bacteria</taxon>
        <taxon>Pseudomonadati</taxon>
        <taxon>Pseudomonadota</taxon>
        <taxon>Gammaproteobacteria</taxon>
        <taxon>Oceanospirillales</taxon>
        <taxon>Halomonadaceae</taxon>
        <taxon>Halomonas</taxon>
    </lineage>
</organism>
<feature type="binding site" evidence="7">
    <location>
        <position position="215"/>
    </location>
    <ligand>
        <name>UDP-N-acetyl-alpha-D-muramoyl-L-alanyl-D-glutamate</name>
        <dbReference type="ChEBI" id="CHEBI:83900"/>
    </ligand>
</feature>
<keyword evidence="13" id="KW-1185">Reference proteome</keyword>
<feature type="short sequence motif" description="Meso-diaminopimelate recognition motif" evidence="7">
    <location>
        <begin position="436"/>
        <end position="439"/>
    </location>
</feature>
<dbReference type="KEGG" id="hco:LOKO_00506"/>
<dbReference type="GO" id="GO:0005737">
    <property type="term" value="C:cytoplasm"/>
    <property type="evidence" value="ECO:0007669"/>
    <property type="project" value="UniProtKB-SubCell"/>
</dbReference>
<dbReference type="InterPro" id="IPR000713">
    <property type="entry name" value="Mur_ligase_N"/>
</dbReference>
<evidence type="ECO:0000256" key="8">
    <source>
        <dbReference type="RuleBase" id="RU004135"/>
    </source>
</evidence>
<dbReference type="EC" id="6.3.2.13" evidence="7"/>
<evidence type="ECO:0000256" key="7">
    <source>
        <dbReference type="HAMAP-Rule" id="MF_00208"/>
    </source>
</evidence>
<evidence type="ECO:0000259" key="9">
    <source>
        <dbReference type="Pfam" id="PF01225"/>
    </source>
</evidence>
<protein>
    <recommendedName>
        <fullName evidence="7">UDP-N-acetylmuramoyl-L-alanyl-D-glutamate--2,6-diaminopimelate ligase</fullName>
        <ecNumber evidence="7">6.3.2.13</ecNumber>
    </recommendedName>
    <alternativeName>
        <fullName evidence="7">Meso-A2pm-adding enzyme</fullName>
    </alternativeName>
    <alternativeName>
        <fullName evidence="7">Meso-diaminopimelate-adding enzyme</fullName>
    </alternativeName>
    <alternativeName>
        <fullName evidence="7">UDP-MurNAc-L-Ala-D-Glu:meso-diaminopimelate ligase</fullName>
    </alternativeName>
    <alternativeName>
        <fullName evidence="7">UDP-MurNAc-tripeptide synthetase</fullName>
    </alternativeName>
    <alternativeName>
        <fullName evidence="7">UDP-N-acetylmuramyl-tripeptide synthetase</fullName>
    </alternativeName>
</protein>
<dbReference type="AlphaFoldDB" id="A0A109UKX6"/>
<reference evidence="12 13" key="2">
    <citation type="submission" date="2016-02" db="EMBL/GenBank/DDBJ databases">
        <authorList>
            <person name="Wen L."/>
            <person name="He K."/>
            <person name="Yang H."/>
        </authorList>
    </citation>
    <scope>NUCLEOTIDE SEQUENCE [LARGE SCALE GENOMIC DNA]</scope>
    <source>
        <strain evidence="12 13">AGD 8-3</strain>
    </source>
</reference>
<feature type="binding site" evidence="7">
    <location>
        <position position="56"/>
    </location>
    <ligand>
        <name>UDP-N-acetyl-alpha-D-muramoyl-L-alanyl-D-glutamate</name>
        <dbReference type="ChEBI" id="CHEBI:83900"/>
    </ligand>
</feature>
<evidence type="ECO:0000259" key="10">
    <source>
        <dbReference type="Pfam" id="PF02875"/>
    </source>
</evidence>
<feature type="domain" description="Mur ligase C-terminal" evidence="10">
    <location>
        <begin position="361"/>
        <end position="491"/>
    </location>
</feature>
<comment type="cofactor">
    <cofactor evidence="7">
        <name>Mg(2+)</name>
        <dbReference type="ChEBI" id="CHEBI:18420"/>
    </cofactor>
</comment>
<evidence type="ECO:0000313" key="12">
    <source>
        <dbReference type="EMBL" id="AMC99601.1"/>
    </source>
</evidence>
<dbReference type="EMBL" id="CP014226">
    <property type="protein sequence ID" value="AMC99601.1"/>
    <property type="molecule type" value="Genomic_DNA"/>
</dbReference>
<feature type="binding site" evidence="7">
    <location>
        <begin position="436"/>
        <end position="439"/>
    </location>
    <ligand>
        <name>meso-2,6-diaminopimelate</name>
        <dbReference type="ChEBI" id="CHEBI:57791"/>
    </ligand>
</feature>
<keyword evidence="7" id="KW-0067">ATP-binding</keyword>
<dbReference type="Pfam" id="PF02875">
    <property type="entry name" value="Mur_ligase_C"/>
    <property type="match status" value="1"/>
</dbReference>
<dbReference type="NCBIfam" id="TIGR01085">
    <property type="entry name" value="murE"/>
    <property type="match status" value="1"/>
</dbReference>
<dbReference type="STRING" id="507626.LOKO_00506"/>
<keyword evidence="7" id="KW-0460">Magnesium</keyword>
<dbReference type="GO" id="GO:0005524">
    <property type="term" value="F:ATP binding"/>
    <property type="evidence" value="ECO:0007669"/>
    <property type="project" value="UniProtKB-UniRule"/>
</dbReference>
<sequence>MCRLTSAYDETFMLPVRGISMEVSGSRFQAALKRCWPGLPIPDVVPGEPVRLVLDSRRLSQGDIFVAVPGVSVDGRAFLADALAAGAGWVLYHTEPEEALPDSAQEQRVLALPFLRQRLGELGHELFAVPEGLELIGVTGTNGKSSVTHYLAELSAAVGRDAGVVGTLGHGRPAALVEAELTTPGPLDLQESLGSMARDGINRIAMEVSSHALEQGRLDGSQLAAAVFTNLSRDHLDYHGSMAAYAAAKARLFRRPELSLAVVNADDPLARLMLAGVAPGVRVLAVGDDTAATLRVLDWKPSGHGQLALVATPEGEMALELPLMGRFNMDNVLLAIATLYGLGESLPALFEAATRLVPVPGRMQAVRRPGCPTVIVDYAHTPDALENALIALRHHLPGEGQLWCLFGCGGDRDGGKRPLMAKAAERHADRLVVTDDNPRSEDSAAIRDQVLEGLSADTRRQAWSIAGRGEAIDRALAEAGIEDVILIAGKGHEKYQEIDGIRHDFCDTRRAETALRRRGGDSDA</sequence>
<dbReference type="InterPro" id="IPR004101">
    <property type="entry name" value="Mur_ligase_C"/>
</dbReference>
<comment type="similarity">
    <text evidence="1 7">Belongs to the MurCDEF family. MurE subfamily.</text>
</comment>
<evidence type="ECO:0000313" key="13">
    <source>
        <dbReference type="Proteomes" id="UP000063387"/>
    </source>
</evidence>
<feature type="binding site" evidence="7">
    <location>
        <begin position="140"/>
        <end position="146"/>
    </location>
    <ligand>
        <name>ATP</name>
        <dbReference type="ChEBI" id="CHEBI:30616"/>
    </ligand>
</feature>
<feature type="binding site" evidence="7">
    <location>
        <position position="54"/>
    </location>
    <ligand>
        <name>UDP-N-acetyl-alpha-D-muramoyl-L-alanyl-D-glutamate</name>
        <dbReference type="ChEBI" id="CHEBI:83900"/>
    </ligand>
</feature>
<dbReference type="NCBIfam" id="NF001124">
    <property type="entry name" value="PRK00139.1-2"/>
    <property type="match status" value="1"/>
</dbReference>
<dbReference type="Pfam" id="PF01225">
    <property type="entry name" value="Mur_ligase"/>
    <property type="match status" value="1"/>
</dbReference>
<dbReference type="PATRIC" id="fig|507626.3.peg.504"/>
<dbReference type="InterPro" id="IPR036615">
    <property type="entry name" value="Mur_ligase_C_dom_sf"/>
</dbReference>
<dbReference type="GO" id="GO:0071555">
    <property type="term" value="P:cell wall organization"/>
    <property type="evidence" value="ECO:0007669"/>
    <property type="project" value="UniProtKB-KW"/>
</dbReference>
<proteinExistence type="inferred from homology"/>
<feature type="binding site" evidence="7">
    <location>
        <position position="489"/>
    </location>
    <ligand>
        <name>meso-2,6-diaminopimelate</name>
        <dbReference type="ChEBI" id="CHEBI:57791"/>
    </ligand>
</feature>
<dbReference type="GO" id="GO:0051301">
    <property type="term" value="P:cell division"/>
    <property type="evidence" value="ECO:0007669"/>
    <property type="project" value="UniProtKB-KW"/>
</dbReference>
<comment type="PTM">
    <text evidence="7">Carboxylation is probably crucial for Mg(2+) binding and, consequently, for the gamma-phosphate positioning of ATP.</text>
</comment>
<dbReference type="GO" id="GO:0009252">
    <property type="term" value="P:peptidoglycan biosynthetic process"/>
    <property type="evidence" value="ECO:0007669"/>
    <property type="project" value="UniProtKB-UniRule"/>
</dbReference>
<evidence type="ECO:0000256" key="5">
    <source>
        <dbReference type="ARBA" id="ARBA00023306"/>
    </source>
</evidence>
<dbReference type="Proteomes" id="UP000063387">
    <property type="component" value="Chromosome"/>
</dbReference>
<keyword evidence="4 7" id="KW-0573">Peptidoglycan synthesis</keyword>
<keyword evidence="7" id="KW-0963">Cytoplasm</keyword>
<feature type="binding site" evidence="7">
    <location>
        <position position="412"/>
    </location>
    <ligand>
        <name>meso-2,6-diaminopimelate</name>
        <dbReference type="ChEBI" id="CHEBI:57791"/>
    </ligand>
</feature>
<feature type="binding site" evidence="7">
    <location>
        <position position="209"/>
    </location>
    <ligand>
        <name>UDP-N-acetyl-alpha-D-muramoyl-L-alanyl-D-glutamate</name>
        <dbReference type="ChEBI" id="CHEBI:83900"/>
    </ligand>
</feature>
<reference evidence="12 13" key="1">
    <citation type="journal article" date="2016" name="Genome Announc.">
        <title>Draft Genome Sequence of 'Halomonas chromatireducens' Strain AGD 8-3, a Haloalkaliphilic Chromate- and Selenite-Reducing Gammaproteobacterium.</title>
        <authorList>
            <person name="Sharko F.S."/>
            <person name="Shapovalova A.A."/>
            <person name="Tsygankova S.V."/>
            <person name="Komova A.V."/>
            <person name="Boulygina E.S."/>
            <person name="Teslyuk A.B."/>
            <person name="Gotovtsev P.M."/>
            <person name="Namsaraev Z.B."/>
            <person name="Khijniak T.V."/>
            <person name="Nedoluzhko A.V."/>
            <person name="Vasilov R.G."/>
        </authorList>
    </citation>
    <scope>NUCLEOTIDE SEQUENCE [LARGE SCALE GENOMIC DNA]</scope>
    <source>
        <strain evidence="12 13">AGD 8-3</strain>
    </source>
</reference>
<keyword evidence="6 7" id="KW-0961">Cell wall biogenesis/degradation</keyword>
<dbReference type="InterPro" id="IPR013221">
    <property type="entry name" value="Mur_ligase_cen"/>
</dbReference>
<feature type="binding site" evidence="7">
    <location>
        <position position="493"/>
    </location>
    <ligand>
        <name>meso-2,6-diaminopimelate</name>
        <dbReference type="ChEBI" id="CHEBI:57791"/>
    </ligand>
</feature>
<dbReference type="Pfam" id="PF08245">
    <property type="entry name" value="Mur_ligase_M"/>
    <property type="match status" value="1"/>
</dbReference>
<feature type="modified residue" description="N6-carboxylysine" evidence="7">
    <location>
        <position position="249"/>
    </location>
</feature>
<keyword evidence="2 7" id="KW-0132">Cell division</keyword>
<evidence type="ECO:0000256" key="1">
    <source>
        <dbReference type="ARBA" id="ARBA00005898"/>
    </source>
</evidence>
<dbReference type="GO" id="GO:0008765">
    <property type="term" value="F:UDP-N-acetylmuramoylalanyl-D-glutamate-2,6-diaminopimelate ligase activity"/>
    <property type="evidence" value="ECO:0007669"/>
    <property type="project" value="UniProtKB-UniRule"/>
</dbReference>
<dbReference type="InterPro" id="IPR036565">
    <property type="entry name" value="Mur-like_cat_sf"/>
</dbReference>
<feature type="binding site" evidence="7">
    <location>
        <begin position="182"/>
        <end position="183"/>
    </location>
    <ligand>
        <name>UDP-N-acetyl-alpha-D-muramoyl-L-alanyl-D-glutamate</name>
        <dbReference type="ChEBI" id="CHEBI:83900"/>
    </ligand>
</feature>
<dbReference type="HAMAP" id="MF_00208">
    <property type="entry name" value="MurE"/>
    <property type="match status" value="1"/>
</dbReference>
<evidence type="ECO:0000256" key="3">
    <source>
        <dbReference type="ARBA" id="ARBA00022960"/>
    </source>
</evidence>
<dbReference type="Gene3D" id="3.40.1190.10">
    <property type="entry name" value="Mur-like, catalytic domain"/>
    <property type="match status" value="1"/>
</dbReference>
<comment type="subcellular location">
    <subcellularLocation>
        <location evidence="7 8">Cytoplasm</location>
    </subcellularLocation>
</comment>
<dbReference type="PANTHER" id="PTHR23135">
    <property type="entry name" value="MUR LIGASE FAMILY MEMBER"/>
    <property type="match status" value="1"/>
</dbReference>
<evidence type="ECO:0000256" key="2">
    <source>
        <dbReference type="ARBA" id="ARBA00022618"/>
    </source>
</evidence>
<dbReference type="Gene3D" id="3.40.1390.10">
    <property type="entry name" value="MurE/MurF, N-terminal domain"/>
    <property type="match status" value="1"/>
</dbReference>
<evidence type="ECO:0000259" key="11">
    <source>
        <dbReference type="Pfam" id="PF08245"/>
    </source>
</evidence>
<dbReference type="GO" id="GO:0000287">
    <property type="term" value="F:magnesium ion binding"/>
    <property type="evidence" value="ECO:0007669"/>
    <property type="project" value="UniProtKB-UniRule"/>
</dbReference>
<comment type="pathway">
    <text evidence="7 8">Cell wall biogenesis; peptidoglycan biosynthesis.</text>
</comment>
<dbReference type="SUPFAM" id="SSF53623">
    <property type="entry name" value="MurD-like peptide ligases, catalytic domain"/>
    <property type="match status" value="1"/>
</dbReference>
<gene>
    <name evidence="7 12" type="primary">murE</name>
    <name evidence="12" type="ORF">LOKO_00506</name>
</gene>
<comment type="function">
    <text evidence="7">Catalyzes the addition of meso-diaminopimelic acid to the nucleotide precursor UDP-N-acetylmuramoyl-L-alanyl-D-glutamate (UMAG) in the biosynthesis of bacterial cell-wall peptidoglycan.</text>
</comment>
<keyword evidence="7" id="KW-0547">Nucleotide-binding</keyword>
<comment type="catalytic activity">
    <reaction evidence="7">
        <text>UDP-N-acetyl-alpha-D-muramoyl-L-alanyl-D-glutamate + meso-2,6-diaminopimelate + ATP = UDP-N-acetyl-alpha-D-muramoyl-L-alanyl-gamma-D-glutamyl-meso-2,6-diaminopimelate + ADP + phosphate + H(+)</text>
        <dbReference type="Rhea" id="RHEA:23676"/>
        <dbReference type="ChEBI" id="CHEBI:15378"/>
        <dbReference type="ChEBI" id="CHEBI:30616"/>
        <dbReference type="ChEBI" id="CHEBI:43474"/>
        <dbReference type="ChEBI" id="CHEBI:57791"/>
        <dbReference type="ChEBI" id="CHEBI:83900"/>
        <dbReference type="ChEBI" id="CHEBI:83905"/>
        <dbReference type="ChEBI" id="CHEBI:456216"/>
        <dbReference type="EC" id="6.3.2.13"/>
    </reaction>
</comment>
<comment type="caution">
    <text evidence="7">Lacks conserved residue(s) required for the propagation of feature annotation.</text>
</comment>
<feature type="domain" description="Mur ligase N-terminal catalytic" evidence="9">
    <location>
        <begin position="54"/>
        <end position="122"/>
    </location>
</feature>
<dbReference type="SUPFAM" id="SSF63418">
    <property type="entry name" value="MurE/MurF N-terminal domain"/>
    <property type="match status" value="1"/>
</dbReference>
<dbReference type="UniPathway" id="UPA00219"/>
<dbReference type="GO" id="GO:0008360">
    <property type="term" value="P:regulation of cell shape"/>
    <property type="evidence" value="ECO:0007669"/>
    <property type="project" value="UniProtKB-KW"/>
</dbReference>
<keyword evidence="5 7" id="KW-0131">Cell cycle</keyword>
<dbReference type="NCBIfam" id="NF001126">
    <property type="entry name" value="PRK00139.1-4"/>
    <property type="match status" value="1"/>
</dbReference>